<dbReference type="InterPro" id="IPR036390">
    <property type="entry name" value="WH_DNA-bd_sf"/>
</dbReference>
<evidence type="ECO:0000259" key="6">
    <source>
        <dbReference type="PROSITE" id="PS50931"/>
    </source>
</evidence>
<dbReference type="PANTHER" id="PTHR30293">
    <property type="entry name" value="TRANSCRIPTIONAL REGULATORY PROTEIN NAC-RELATED"/>
    <property type="match status" value="1"/>
</dbReference>
<dbReference type="Gene3D" id="3.40.190.290">
    <property type="match status" value="1"/>
</dbReference>
<reference evidence="7 8" key="1">
    <citation type="submission" date="2024-03" db="EMBL/GenBank/DDBJ databases">
        <title>Novel species of the genus Variovorax.</title>
        <authorList>
            <person name="Liu Q."/>
            <person name="Xin Y.-H."/>
        </authorList>
    </citation>
    <scope>NUCLEOTIDE SEQUENCE [LARGE SCALE GENOMIC DNA]</scope>
    <source>
        <strain evidence="7 8">KACC 18501</strain>
    </source>
</reference>
<organism evidence="7 8">
    <name type="scientific">Variovorax humicola</name>
    <dbReference type="NCBI Taxonomy" id="1769758"/>
    <lineage>
        <taxon>Bacteria</taxon>
        <taxon>Pseudomonadati</taxon>
        <taxon>Pseudomonadota</taxon>
        <taxon>Betaproteobacteria</taxon>
        <taxon>Burkholderiales</taxon>
        <taxon>Comamonadaceae</taxon>
        <taxon>Variovorax</taxon>
    </lineage>
</organism>
<dbReference type="Pfam" id="PF00126">
    <property type="entry name" value="HTH_1"/>
    <property type="match status" value="1"/>
</dbReference>
<evidence type="ECO:0000256" key="3">
    <source>
        <dbReference type="ARBA" id="ARBA00023125"/>
    </source>
</evidence>
<dbReference type="InterPro" id="IPR036388">
    <property type="entry name" value="WH-like_DNA-bd_sf"/>
</dbReference>
<accession>A0ABU8W9U8</accession>
<keyword evidence="8" id="KW-1185">Reference proteome</keyword>
<evidence type="ECO:0000256" key="2">
    <source>
        <dbReference type="ARBA" id="ARBA00023015"/>
    </source>
</evidence>
<proteinExistence type="inferred from homology"/>
<evidence type="ECO:0000256" key="4">
    <source>
        <dbReference type="ARBA" id="ARBA00023159"/>
    </source>
</evidence>
<dbReference type="PANTHER" id="PTHR30293:SF0">
    <property type="entry name" value="NITROGEN ASSIMILATION REGULATORY PROTEIN NAC"/>
    <property type="match status" value="1"/>
</dbReference>
<name>A0ABU8W9U8_9BURK</name>
<evidence type="ECO:0000313" key="7">
    <source>
        <dbReference type="EMBL" id="MEJ8826817.1"/>
    </source>
</evidence>
<gene>
    <name evidence="7" type="ORF">WKW80_33250</name>
</gene>
<protein>
    <submittedName>
        <fullName evidence="7">LysR substrate-binding domain-containing protein</fullName>
    </submittedName>
</protein>
<keyword evidence="3" id="KW-0238">DNA-binding</keyword>
<dbReference type="SUPFAM" id="SSF46785">
    <property type="entry name" value="Winged helix' DNA-binding domain"/>
    <property type="match status" value="1"/>
</dbReference>
<dbReference type="PRINTS" id="PR00039">
    <property type="entry name" value="HTHLYSR"/>
</dbReference>
<dbReference type="Pfam" id="PF03466">
    <property type="entry name" value="LysR_substrate"/>
    <property type="match status" value="1"/>
</dbReference>
<comment type="similarity">
    <text evidence="1">Belongs to the LysR transcriptional regulatory family.</text>
</comment>
<evidence type="ECO:0000256" key="5">
    <source>
        <dbReference type="ARBA" id="ARBA00023163"/>
    </source>
</evidence>
<dbReference type="EMBL" id="JBBKZV010000042">
    <property type="protein sequence ID" value="MEJ8826817.1"/>
    <property type="molecule type" value="Genomic_DNA"/>
</dbReference>
<keyword evidence="2" id="KW-0805">Transcription regulation</keyword>
<dbReference type="PROSITE" id="PS50931">
    <property type="entry name" value="HTH_LYSR"/>
    <property type="match status" value="1"/>
</dbReference>
<dbReference type="InterPro" id="IPR000847">
    <property type="entry name" value="LysR_HTH_N"/>
</dbReference>
<dbReference type="Proteomes" id="UP001363010">
    <property type="component" value="Unassembled WGS sequence"/>
</dbReference>
<keyword evidence="4" id="KW-0010">Activator</keyword>
<dbReference type="SUPFAM" id="SSF53850">
    <property type="entry name" value="Periplasmic binding protein-like II"/>
    <property type="match status" value="1"/>
</dbReference>
<keyword evidence="5" id="KW-0804">Transcription</keyword>
<dbReference type="Gene3D" id="1.10.10.10">
    <property type="entry name" value="Winged helix-like DNA-binding domain superfamily/Winged helix DNA-binding domain"/>
    <property type="match status" value="1"/>
</dbReference>
<dbReference type="RefSeq" id="WP_340367853.1">
    <property type="nucleotide sequence ID" value="NZ_JBBKZV010000042.1"/>
</dbReference>
<evidence type="ECO:0000256" key="1">
    <source>
        <dbReference type="ARBA" id="ARBA00009437"/>
    </source>
</evidence>
<feature type="domain" description="HTH lysR-type" evidence="6">
    <location>
        <begin position="1"/>
        <end position="58"/>
    </location>
</feature>
<dbReference type="InterPro" id="IPR005119">
    <property type="entry name" value="LysR_subst-bd"/>
</dbReference>
<comment type="caution">
    <text evidence="7">The sequence shown here is derived from an EMBL/GenBank/DDBJ whole genome shotgun (WGS) entry which is preliminary data.</text>
</comment>
<sequence>MELRQLRYFVRIVELGSLSRAAADLFIAQPALSQQVAGLEAELNVRLLSRSVRGVSATEAGQVLYRHAQSVLRLIDRLKADVTSANSDPSGVVSIGMPTSVANVLATPLIATAQIRFPGIRLQVIEGLSGHLRDLLVNGRLEMSLLFDVSEIAGSGVTVQKQVSHLHVKPLLIEELFLLSAGKKRFGAAIPLAKASTHRFVLPASSNATRQIVNRAFEAAGLSLDVIAELDSLPTIKSVVASGLASAILSASALSGSTHHDGVTAHRILGVNLTRSVSLCTYDIVALSTAASCLSQLVVEVSESLVKSKVWIGAELDQRVVTRGA</sequence>
<evidence type="ECO:0000313" key="8">
    <source>
        <dbReference type="Proteomes" id="UP001363010"/>
    </source>
</evidence>